<dbReference type="GO" id="GO:0016020">
    <property type="term" value="C:membrane"/>
    <property type="evidence" value="ECO:0007669"/>
    <property type="project" value="InterPro"/>
</dbReference>
<feature type="domain" description="Signal transduction histidine kinase subgroup 3 dimerisation and phosphoacceptor" evidence="1">
    <location>
        <begin position="14"/>
        <end position="59"/>
    </location>
</feature>
<accession>A0A9D7TAT2</accession>
<dbReference type="Proteomes" id="UP000886632">
    <property type="component" value="Unassembled WGS sequence"/>
</dbReference>
<evidence type="ECO:0000259" key="1">
    <source>
        <dbReference type="Pfam" id="PF07730"/>
    </source>
</evidence>
<dbReference type="InterPro" id="IPR011712">
    <property type="entry name" value="Sig_transdc_His_kin_sub3_dim/P"/>
</dbReference>
<dbReference type="Pfam" id="PF07730">
    <property type="entry name" value="HisKA_3"/>
    <property type="match status" value="1"/>
</dbReference>
<name>A0A9D7TAT2_9MICO</name>
<comment type="caution">
    <text evidence="2">The sequence shown here is derived from an EMBL/GenBank/DDBJ whole genome shotgun (WGS) entry which is preliminary data.</text>
</comment>
<sequence>MVSRGLVVDAAERERRRIERDLHDGAQQRLIALTILLGRAQARLGEREPEVADLIAQARLNHALPQLNCVISPEDCIPCPHRSRPGRRAVCRGRALLGRRARVGLDQTVRGARCHHDH</sequence>
<dbReference type="EMBL" id="JADKGK010000008">
    <property type="protein sequence ID" value="MBL0003053.1"/>
    <property type="molecule type" value="Genomic_DNA"/>
</dbReference>
<dbReference type="GO" id="GO:0046983">
    <property type="term" value="F:protein dimerization activity"/>
    <property type="evidence" value="ECO:0007669"/>
    <property type="project" value="InterPro"/>
</dbReference>
<evidence type="ECO:0000313" key="3">
    <source>
        <dbReference type="Proteomes" id="UP000886632"/>
    </source>
</evidence>
<dbReference type="Gene3D" id="1.20.5.1930">
    <property type="match status" value="1"/>
</dbReference>
<dbReference type="AlphaFoldDB" id="A0A9D7TAT2"/>
<dbReference type="GO" id="GO:0000155">
    <property type="term" value="F:phosphorelay sensor kinase activity"/>
    <property type="evidence" value="ECO:0007669"/>
    <property type="project" value="InterPro"/>
</dbReference>
<reference evidence="2" key="1">
    <citation type="submission" date="2020-10" db="EMBL/GenBank/DDBJ databases">
        <title>Connecting structure to function with the recovery of over 1000 high-quality activated sludge metagenome-assembled genomes encoding full-length rRNA genes using long-read sequencing.</title>
        <authorList>
            <person name="Singleton C.M."/>
            <person name="Petriglieri F."/>
            <person name="Kristensen J.M."/>
            <person name="Kirkegaard R.H."/>
            <person name="Michaelsen T.Y."/>
            <person name="Andersen M.H."/>
            <person name="Karst S.M."/>
            <person name="Dueholm M.S."/>
            <person name="Nielsen P.H."/>
            <person name="Albertsen M."/>
        </authorList>
    </citation>
    <scope>NUCLEOTIDE SEQUENCE</scope>
    <source>
        <strain evidence="2">Ribe_18-Q3-R11-54_MAXAC.001</strain>
    </source>
</reference>
<organism evidence="2 3">
    <name type="scientific">Candidatus Phosphoribacter hodrii</name>
    <dbReference type="NCBI Taxonomy" id="2953743"/>
    <lineage>
        <taxon>Bacteria</taxon>
        <taxon>Bacillati</taxon>
        <taxon>Actinomycetota</taxon>
        <taxon>Actinomycetes</taxon>
        <taxon>Micrococcales</taxon>
        <taxon>Dermatophilaceae</taxon>
        <taxon>Candidatus Phosphoribacter</taxon>
    </lineage>
</organism>
<evidence type="ECO:0000313" key="2">
    <source>
        <dbReference type="EMBL" id="MBL0003053.1"/>
    </source>
</evidence>
<proteinExistence type="predicted"/>
<gene>
    <name evidence="2" type="ORF">IPP00_03360</name>
</gene>
<protein>
    <recommendedName>
        <fullName evidence="1">Signal transduction histidine kinase subgroup 3 dimerisation and phosphoacceptor domain-containing protein</fullName>
    </recommendedName>
</protein>